<reference evidence="2" key="1">
    <citation type="journal article" date="2017" name="Genome Biol.">
        <title>Comparative genomics reveals high biological diversity and specific adaptations in the industrially and medically important fungal genus Aspergillus.</title>
        <authorList>
            <person name="de Vries R.P."/>
            <person name="Riley R."/>
            <person name="Wiebenga A."/>
            <person name="Aguilar-Osorio G."/>
            <person name="Amillis S."/>
            <person name="Uchima C.A."/>
            <person name="Anderluh G."/>
            <person name="Asadollahi M."/>
            <person name="Askin M."/>
            <person name="Barry K."/>
            <person name="Battaglia E."/>
            <person name="Bayram O."/>
            <person name="Benocci T."/>
            <person name="Braus-Stromeyer S.A."/>
            <person name="Caldana C."/>
            <person name="Canovas D."/>
            <person name="Cerqueira G.C."/>
            <person name="Chen F."/>
            <person name="Chen W."/>
            <person name="Choi C."/>
            <person name="Clum A."/>
            <person name="Dos Santos R.A."/>
            <person name="Damasio A.R."/>
            <person name="Diallinas G."/>
            <person name="Emri T."/>
            <person name="Fekete E."/>
            <person name="Flipphi M."/>
            <person name="Freyberg S."/>
            <person name="Gallo A."/>
            <person name="Gournas C."/>
            <person name="Habgood R."/>
            <person name="Hainaut M."/>
            <person name="Harispe M.L."/>
            <person name="Henrissat B."/>
            <person name="Hilden K.S."/>
            <person name="Hope R."/>
            <person name="Hossain A."/>
            <person name="Karabika E."/>
            <person name="Karaffa L."/>
            <person name="Karanyi Z."/>
            <person name="Krasevec N."/>
            <person name="Kuo A."/>
            <person name="Kusch H."/>
            <person name="LaButti K."/>
            <person name="Lagendijk E.L."/>
            <person name="Lapidus A."/>
            <person name="Levasseur A."/>
            <person name="Lindquist E."/>
            <person name="Lipzen A."/>
            <person name="Logrieco A.F."/>
            <person name="MacCabe A."/>
            <person name="Maekelae M.R."/>
            <person name="Malavazi I."/>
            <person name="Melin P."/>
            <person name="Meyer V."/>
            <person name="Mielnichuk N."/>
            <person name="Miskei M."/>
            <person name="Molnar A.P."/>
            <person name="Mule G."/>
            <person name="Ngan C.Y."/>
            <person name="Orejas M."/>
            <person name="Orosz E."/>
            <person name="Ouedraogo J.P."/>
            <person name="Overkamp K.M."/>
            <person name="Park H.-S."/>
            <person name="Perrone G."/>
            <person name="Piumi F."/>
            <person name="Punt P.J."/>
            <person name="Ram A.F."/>
            <person name="Ramon A."/>
            <person name="Rauscher S."/>
            <person name="Record E."/>
            <person name="Riano-Pachon D.M."/>
            <person name="Robert V."/>
            <person name="Roehrig J."/>
            <person name="Ruller R."/>
            <person name="Salamov A."/>
            <person name="Salih N.S."/>
            <person name="Samson R.A."/>
            <person name="Sandor E."/>
            <person name="Sanguinetti M."/>
            <person name="Schuetze T."/>
            <person name="Sepcic K."/>
            <person name="Shelest E."/>
            <person name="Sherlock G."/>
            <person name="Sophianopoulou V."/>
            <person name="Squina F.M."/>
            <person name="Sun H."/>
            <person name="Susca A."/>
            <person name="Todd R.B."/>
            <person name="Tsang A."/>
            <person name="Unkles S.E."/>
            <person name="van de Wiele N."/>
            <person name="van Rossen-Uffink D."/>
            <person name="Oliveira J.V."/>
            <person name="Vesth T.C."/>
            <person name="Visser J."/>
            <person name="Yu J.-H."/>
            <person name="Zhou M."/>
            <person name="Andersen M.R."/>
            <person name="Archer D.B."/>
            <person name="Baker S.E."/>
            <person name="Benoit I."/>
            <person name="Brakhage A.A."/>
            <person name="Braus G.H."/>
            <person name="Fischer R."/>
            <person name="Frisvad J.C."/>
            <person name="Goldman G.H."/>
            <person name="Houbraken J."/>
            <person name="Oakley B."/>
            <person name="Pocsi I."/>
            <person name="Scazzocchio C."/>
            <person name="Seiboth B."/>
            <person name="vanKuyk P.A."/>
            <person name="Wortman J."/>
            <person name="Dyer P.S."/>
            <person name="Grigoriev I.V."/>
        </authorList>
    </citation>
    <scope>NUCLEOTIDE SEQUENCE [LARGE SCALE GENOMIC DNA]</scope>
    <source>
        <strain evidence="2">CBS 101740 / IMI 381727 / IBT 21946</strain>
    </source>
</reference>
<dbReference type="AlphaFoldDB" id="A0A1L9UY53"/>
<gene>
    <name evidence="1" type="ORF">ASPBRDRAFT_52161</name>
</gene>
<keyword evidence="2" id="KW-1185">Reference proteome</keyword>
<proteinExistence type="predicted"/>
<dbReference type="Proteomes" id="UP000184499">
    <property type="component" value="Unassembled WGS sequence"/>
</dbReference>
<protein>
    <submittedName>
        <fullName evidence="1">Uncharacterized protein</fullName>
    </submittedName>
</protein>
<accession>A0A1L9UY53</accession>
<dbReference type="VEuPathDB" id="FungiDB:ASPBRDRAFT_52161"/>
<name>A0A1L9UY53_ASPBC</name>
<evidence type="ECO:0000313" key="2">
    <source>
        <dbReference type="Proteomes" id="UP000184499"/>
    </source>
</evidence>
<dbReference type="RefSeq" id="XP_067483808.1">
    <property type="nucleotide sequence ID" value="XM_067626855.1"/>
</dbReference>
<evidence type="ECO:0000313" key="1">
    <source>
        <dbReference type="EMBL" id="OJJ76561.1"/>
    </source>
</evidence>
<dbReference type="EMBL" id="KV878680">
    <property type="protein sequence ID" value="OJJ76561.1"/>
    <property type="molecule type" value="Genomic_DNA"/>
</dbReference>
<organism evidence="1 2">
    <name type="scientific">Aspergillus brasiliensis (strain CBS 101740 / IMI 381727 / IBT 21946)</name>
    <dbReference type="NCBI Taxonomy" id="767769"/>
    <lineage>
        <taxon>Eukaryota</taxon>
        <taxon>Fungi</taxon>
        <taxon>Dikarya</taxon>
        <taxon>Ascomycota</taxon>
        <taxon>Pezizomycotina</taxon>
        <taxon>Eurotiomycetes</taxon>
        <taxon>Eurotiomycetidae</taxon>
        <taxon>Eurotiales</taxon>
        <taxon>Aspergillaceae</taxon>
        <taxon>Aspergillus</taxon>
        <taxon>Aspergillus subgen. Circumdati</taxon>
    </lineage>
</organism>
<sequence>MGKSGQGYRPPGRTAEAAKTKAKVRGSSRILLAEGAFNQTGSFSALLWLWVARSGTDTYVYFSACQSTQNICHCCPSPESIHHLSVSRPRIALTHQFCYAHVSLSRLVSFGLLHLFCPRTIGTPLLGQSRE</sequence>
<dbReference type="GeneID" id="93579343"/>